<keyword evidence="3" id="KW-0479">Metal-binding</keyword>
<feature type="binding site" evidence="3">
    <location>
        <position position="133"/>
    </location>
    <ligand>
        <name>Zn(2+)</name>
        <dbReference type="ChEBI" id="CHEBI:29105"/>
        <label>2</label>
    </ligand>
</feature>
<dbReference type="CDD" id="cd00947">
    <property type="entry name" value="TBP_aldolase_IIB"/>
    <property type="match status" value="1"/>
</dbReference>
<dbReference type="RefSeq" id="WP_137327232.1">
    <property type="nucleotide sequence ID" value="NZ_CP040058.1"/>
</dbReference>
<protein>
    <submittedName>
        <fullName evidence="4">Fructose-bisphosphate aldolase class II</fullName>
        <ecNumber evidence="4">4.1.2.13</ecNumber>
    </submittedName>
</protein>
<dbReference type="Gene3D" id="3.20.20.70">
    <property type="entry name" value="Aldolase class I"/>
    <property type="match status" value="1"/>
</dbReference>
<gene>
    <name evidence="4" type="ORF">AR1Y2_0119</name>
</gene>
<dbReference type="EC" id="4.1.2.13" evidence="4"/>
<dbReference type="GO" id="GO:0004332">
    <property type="term" value="F:fructose-bisphosphate aldolase activity"/>
    <property type="evidence" value="ECO:0007669"/>
    <property type="project" value="UniProtKB-EC"/>
</dbReference>
<feature type="binding site" evidence="3">
    <location>
        <position position="176"/>
    </location>
    <ligand>
        <name>Zn(2+)</name>
        <dbReference type="ChEBI" id="CHEBI:29105"/>
        <label>1</label>
        <note>catalytic</note>
    </ligand>
</feature>
<feature type="active site" description="Proton donor" evidence="1">
    <location>
        <position position="81"/>
    </location>
</feature>
<feature type="binding site" evidence="2">
    <location>
        <begin position="226"/>
        <end position="229"/>
    </location>
    <ligand>
        <name>dihydroxyacetone phosphate</name>
        <dbReference type="ChEBI" id="CHEBI:57642"/>
    </ligand>
</feature>
<dbReference type="NCBIfam" id="TIGR00167">
    <property type="entry name" value="cbbA"/>
    <property type="match status" value="1"/>
</dbReference>
<dbReference type="GO" id="GO:0008270">
    <property type="term" value="F:zinc ion binding"/>
    <property type="evidence" value="ECO:0007669"/>
    <property type="project" value="InterPro"/>
</dbReference>
<dbReference type="PANTHER" id="PTHR30304">
    <property type="entry name" value="D-TAGATOSE-1,6-BISPHOSPHATE ALDOLASE"/>
    <property type="match status" value="1"/>
</dbReference>
<accession>A0A4P8ICY3</accession>
<evidence type="ECO:0000256" key="1">
    <source>
        <dbReference type="PIRSR" id="PIRSR001359-1"/>
    </source>
</evidence>
<dbReference type="InterPro" id="IPR013785">
    <property type="entry name" value="Aldolase_TIM"/>
</dbReference>
<evidence type="ECO:0000313" key="5">
    <source>
        <dbReference type="Proteomes" id="UP000298653"/>
    </source>
</evidence>
<keyword evidence="3" id="KW-0862">Zinc</keyword>
<dbReference type="OrthoDB" id="9803995at2"/>
<evidence type="ECO:0000256" key="2">
    <source>
        <dbReference type="PIRSR" id="PIRSR001359-2"/>
    </source>
</evidence>
<dbReference type="InterPro" id="IPR050246">
    <property type="entry name" value="Class_II_FBP_aldolase"/>
</dbReference>
<dbReference type="SUPFAM" id="SSF51569">
    <property type="entry name" value="Aldolase"/>
    <property type="match status" value="1"/>
</dbReference>
<feature type="binding site" evidence="3">
    <location>
        <position position="82"/>
    </location>
    <ligand>
        <name>Zn(2+)</name>
        <dbReference type="ChEBI" id="CHEBI:29105"/>
        <label>1</label>
        <note>catalytic</note>
    </ligand>
</feature>
<dbReference type="GO" id="GO:0005975">
    <property type="term" value="P:carbohydrate metabolic process"/>
    <property type="evidence" value="ECO:0007669"/>
    <property type="project" value="InterPro"/>
</dbReference>
<dbReference type="Proteomes" id="UP000298653">
    <property type="component" value="Chromosome"/>
</dbReference>
<comment type="cofactor">
    <cofactor evidence="3">
        <name>Zn(2+)</name>
        <dbReference type="ChEBI" id="CHEBI:29105"/>
    </cofactor>
    <text evidence="3">Binds 2 Zn(2+) ions per subunit. One is catalytic and the other provides a structural contribution.</text>
</comment>
<evidence type="ECO:0000313" key="4">
    <source>
        <dbReference type="EMBL" id="QCP33573.1"/>
    </source>
</evidence>
<dbReference type="Pfam" id="PF01116">
    <property type="entry name" value="F_bP_aldolase"/>
    <property type="match status" value="1"/>
</dbReference>
<feature type="binding site" evidence="3">
    <location>
        <position position="204"/>
    </location>
    <ligand>
        <name>Zn(2+)</name>
        <dbReference type="ChEBI" id="CHEBI:29105"/>
        <label>1</label>
        <note>catalytic</note>
    </ligand>
</feature>
<feature type="binding site" evidence="2">
    <location>
        <begin position="205"/>
        <end position="207"/>
    </location>
    <ligand>
        <name>dihydroxyacetone phosphate</name>
        <dbReference type="ChEBI" id="CHEBI:57642"/>
    </ligand>
</feature>
<name>A0A4P8ICY3_9FIRM</name>
<dbReference type="InterPro" id="IPR000771">
    <property type="entry name" value="FBA_II"/>
</dbReference>
<keyword evidence="5" id="KW-1185">Reference proteome</keyword>
<organism evidence="4 5">
    <name type="scientific">Anaerostipes rhamnosivorans</name>
    <dbReference type="NCBI Taxonomy" id="1229621"/>
    <lineage>
        <taxon>Bacteria</taxon>
        <taxon>Bacillati</taxon>
        <taxon>Bacillota</taxon>
        <taxon>Clostridia</taxon>
        <taxon>Lachnospirales</taxon>
        <taxon>Lachnospiraceae</taxon>
        <taxon>Anaerostipes</taxon>
    </lineage>
</organism>
<proteinExistence type="predicted"/>
<dbReference type="AlphaFoldDB" id="A0A4P8ICY3"/>
<dbReference type="PIRSF" id="PIRSF001359">
    <property type="entry name" value="F_bP_aldolase_II"/>
    <property type="match status" value="1"/>
</dbReference>
<evidence type="ECO:0000256" key="3">
    <source>
        <dbReference type="PIRSR" id="PIRSR001359-3"/>
    </source>
</evidence>
<dbReference type="PANTHER" id="PTHR30304:SF0">
    <property type="entry name" value="D-TAGATOSE-1,6-BISPHOSPHATE ALDOLASE SUBUNIT GATY-RELATED"/>
    <property type="match status" value="1"/>
</dbReference>
<dbReference type="EMBL" id="CP040058">
    <property type="protein sequence ID" value="QCP33573.1"/>
    <property type="molecule type" value="Genomic_DNA"/>
</dbReference>
<keyword evidence="4" id="KW-0456">Lyase</keyword>
<dbReference type="KEGG" id="arf:AR1Y2_0119"/>
<sequence length="278" mass="30089">MLVTLKGLLEDAKNKKQAVGAFNGTTLEGIRAIIGAAEEFQRPVILQHAQSHDTIIDLNEIAPLMLHYARSASVPVAVHLDHGSTFKRCMEAIRAGFTSVMYDASAKPFEQNLMETAEIVKAAHSVGVSVEAELGHVANINEDPGEDNIYTDPALAEEFVKRTGVDCLAVAFGTVHGLYVKQPRLDLSIVTQISEKTGIPLVMHGGSGVSGDNYRRAIKEGICKINYYTYMNTAGGNAARSFVKQSGEHLAYDCLTLAATEAMKQDVMAAMRIFGMDE</sequence>
<feature type="binding site" evidence="3">
    <location>
        <position position="103"/>
    </location>
    <ligand>
        <name>Zn(2+)</name>
        <dbReference type="ChEBI" id="CHEBI:29105"/>
        <label>2</label>
    </ligand>
</feature>
<reference evidence="4 5" key="1">
    <citation type="submission" date="2019-05" db="EMBL/GenBank/DDBJ databases">
        <title>Complete genome sequencing of Anaerostipes rhamnosivorans.</title>
        <authorList>
            <person name="Bui T.P.N."/>
            <person name="de Vos W.M."/>
        </authorList>
    </citation>
    <scope>NUCLEOTIDE SEQUENCE [LARGE SCALE GENOMIC DNA]</scope>
    <source>
        <strain evidence="4 5">1y2</strain>
    </source>
</reference>
<feature type="binding site" evidence="2">
    <location>
        <position position="177"/>
    </location>
    <ligand>
        <name>dihydroxyacetone phosphate</name>
        <dbReference type="ChEBI" id="CHEBI:57642"/>
    </ligand>
</feature>